<dbReference type="Proteomes" id="UP000271603">
    <property type="component" value="Chromosome"/>
</dbReference>
<organism evidence="2 3">
    <name type="scientific">Serratia rubidaea</name>
    <name type="common">Serratia marinorubra</name>
    <dbReference type="NCBI Taxonomy" id="61652"/>
    <lineage>
        <taxon>Bacteria</taxon>
        <taxon>Pseudomonadati</taxon>
        <taxon>Pseudomonadota</taxon>
        <taxon>Gammaproteobacteria</taxon>
        <taxon>Enterobacterales</taxon>
        <taxon>Yersiniaceae</taxon>
        <taxon>Serratia</taxon>
    </lineage>
</organism>
<sequence>MWAALIVIVLVCGYNYTKCHLPSRYKQNKAVGWNAYFDVALKGGEFLISGFLMACTLVVIIFSVMFVLNIPAYLGANYEKFSFANDLLRFRIFGLSAFSSLILGCTVIMSTLKASEAVKNAQDPQKQADIFREIAAHSAVENILLESIEKGLLLLVTLKSRKVYVGMIDEARFNQLDTNTLVLIPFMSGYRHKDTLTFCVEHNYVDHYQSQGITLTSDPLSVYQFRHVLPFDQIESFSLFNVDTYEIFQEVIRQKKELEDQPEPDEAA</sequence>
<reference evidence="2 3" key="1">
    <citation type="submission" date="2018-12" db="EMBL/GenBank/DDBJ databases">
        <authorList>
            <consortium name="Pathogen Informatics"/>
        </authorList>
    </citation>
    <scope>NUCLEOTIDE SEQUENCE [LARGE SCALE GENOMIC DNA]</scope>
    <source>
        <strain evidence="2 3">NCTC9419</strain>
    </source>
</reference>
<keyword evidence="1" id="KW-1133">Transmembrane helix</keyword>
<evidence type="ECO:0000313" key="2">
    <source>
        <dbReference type="EMBL" id="VEA68484.1"/>
    </source>
</evidence>
<accession>A0A447QEK3</accession>
<feature type="transmembrane region" description="Helical" evidence="1">
    <location>
        <begin position="46"/>
        <end position="71"/>
    </location>
</feature>
<feature type="transmembrane region" description="Helical" evidence="1">
    <location>
        <begin position="92"/>
        <end position="112"/>
    </location>
</feature>
<proteinExistence type="predicted"/>
<gene>
    <name evidence="2" type="ORF">NCTC9419_00459</name>
</gene>
<dbReference type="EMBL" id="LR134155">
    <property type="protein sequence ID" value="VEA68484.1"/>
    <property type="molecule type" value="Genomic_DNA"/>
</dbReference>
<name>A0A447QEK3_SERRU</name>
<keyword evidence="1" id="KW-0472">Membrane</keyword>
<keyword evidence="1" id="KW-0812">Transmembrane</keyword>
<evidence type="ECO:0008006" key="4">
    <source>
        <dbReference type="Google" id="ProtNLM"/>
    </source>
</evidence>
<protein>
    <recommendedName>
        <fullName evidence="4">Transmembrane protein</fullName>
    </recommendedName>
</protein>
<evidence type="ECO:0000256" key="1">
    <source>
        <dbReference type="SAM" id="Phobius"/>
    </source>
</evidence>
<evidence type="ECO:0000313" key="3">
    <source>
        <dbReference type="Proteomes" id="UP000271603"/>
    </source>
</evidence>
<dbReference type="AlphaFoldDB" id="A0A447QEK3"/>